<dbReference type="InterPro" id="IPR039426">
    <property type="entry name" value="TonB-dep_rcpt-like"/>
</dbReference>
<evidence type="ECO:0000256" key="4">
    <source>
        <dbReference type="ARBA" id="ARBA00022692"/>
    </source>
</evidence>
<feature type="short sequence motif" description="TonB C-terminal box" evidence="11">
    <location>
        <begin position="638"/>
        <end position="655"/>
    </location>
</feature>
<dbReference type="Proteomes" id="UP000015527">
    <property type="component" value="Unassembled WGS sequence"/>
</dbReference>
<comment type="caution">
    <text evidence="16">The sequence shown here is derived from an EMBL/GenBank/DDBJ whole genome shotgun (WGS) entry which is preliminary data.</text>
</comment>
<dbReference type="InterPro" id="IPR000531">
    <property type="entry name" value="Beta-barrel_TonB"/>
</dbReference>
<evidence type="ECO:0000256" key="9">
    <source>
        <dbReference type="ARBA" id="ARBA00023237"/>
    </source>
</evidence>
<evidence type="ECO:0000256" key="2">
    <source>
        <dbReference type="ARBA" id="ARBA00022448"/>
    </source>
</evidence>
<evidence type="ECO:0000256" key="5">
    <source>
        <dbReference type="ARBA" id="ARBA00022729"/>
    </source>
</evidence>
<feature type="domain" description="TonB-dependent receptor-like beta-barrel" evidence="14">
    <location>
        <begin position="270"/>
        <end position="625"/>
    </location>
</feature>
<dbReference type="GO" id="GO:0015344">
    <property type="term" value="F:siderophore uptake transmembrane transporter activity"/>
    <property type="evidence" value="ECO:0007669"/>
    <property type="project" value="TreeGrafter"/>
</dbReference>
<keyword evidence="5 13" id="KW-0732">Signal</keyword>
<dbReference type="Gene3D" id="2.170.130.10">
    <property type="entry name" value="TonB-dependent receptor, plug domain"/>
    <property type="match status" value="1"/>
</dbReference>
<dbReference type="InterPro" id="IPR012910">
    <property type="entry name" value="Plug_dom"/>
</dbReference>
<evidence type="ECO:0000256" key="12">
    <source>
        <dbReference type="RuleBase" id="RU003357"/>
    </source>
</evidence>
<dbReference type="Pfam" id="PF00593">
    <property type="entry name" value="TonB_dep_Rec_b-barrel"/>
    <property type="match status" value="1"/>
</dbReference>
<evidence type="ECO:0000256" key="10">
    <source>
        <dbReference type="PROSITE-ProRule" id="PRU01360"/>
    </source>
</evidence>
<evidence type="ECO:0000313" key="16">
    <source>
        <dbReference type="EMBL" id="EQB17124.1"/>
    </source>
</evidence>
<keyword evidence="4 10" id="KW-0812">Transmembrane</keyword>
<evidence type="ECO:0000256" key="3">
    <source>
        <dbReference type="ARBA" id="ARBA00022452"/>
    </source>
</evidence>
<dbReference type="Pfam" id="PF07715">
    <property type="entry name" value="Plug"/>
    <property type="match status" value="1"/>
</dbReference>
<proteinExistence type="inferred from homology"/>
<evidence type="ECO:0000256" key="8">
    <source>
        <dbReference type="ARBA" id="ARBA00023136"/>
    </source>
</evidence>
<dbReference type="InterPro" id="IPR036942">
    <property type="entry name" value="Beta-barrel_TonB_sf"/>
</dbReference>
<dbReference type="eggNOG" id="COG4771">
    <property type="taxonomic scope" value="Bacteria"/>
</dbReference>
<dbReference type="GO" id="GO:0044718">
    <property type="term" value="P:siderophore transmembrane transport"/>
    <property type="evidence" value="ECO:0007669"/>
    <property type="project" value="TreeGrafter"/>
</dbReference>
<evidence type="ECO:0000256" key="7">
    <source>
        <dbReference type="ARBA" id="ARBA00023077"/>
    </source>
</evidence>
<comment type="subcellular location">
    <subcellularLocation>
        <location evidence="1 10">Cell outer membrane</location>
        <topology evidence="1 10">Multi-pass membrane protein</topology>
    </subcellularLocation>
</comment>
<keyword evidence="9 10" id="KW-0998">Cell outer membrane</keyword>
<name>T0J571_9SPHN</name>
<dbReference type="AlphaFoldDB" id="T0J571"/>
<feature type="chain" id="PRO_5004577887" description="TonB-denpendent receptor" evidence="13">
    <location>
        <begin position="21"/>
        <end position="655"/>
    </location>
</feature>
<dbReference type="PANTHER" id="PTHR30069:SF53">
    <property type="entry name" value="COLICIN I RECEPTOR-RELATED"/>
    <property type="match status" value="1"/>
</dbReference>
<feature type="domain" description="TonB-dependent receptor plug" evidence="15">
    <location>
        <begin position="54"/>
        <end position="161"/>
    </location>
</feature>
<dbReference type="EMBL" id="ATHL01000059">
    <property type="protein sequence ID" value="EQB17124.1"/>
    <property type="molecule type" value="Genomic_DNA"/>
</dbReference>
<evidence type="ECO:0000313" key="17">
    <source>
        <dbReference type="Proteomes" id="UP000015527"/>
    </source>
</evidence>
<dbReference type="OrthoDB" id="9796221at2"/>
<dbReference type="RefSeq" id="WP_021233643.1">
    <property type="nucleotide sequence ID" value="NZ_ATHL01000059.1"/>
</dbReference>
<dbReference type="PATRIC" id="fig|1096930.3.peg.1724"/>
<evidence type="ECO:0000256" key="6">
    <source>
        <dbReference type="ARBA" id="ARBA00023065"/>
    </source>
</evidence>
<keyword evidence="3 10" id="KW-1134">Transmembrane beta strand</keyword>
<evidence type="ECO:0000259" key="14">
    <source>
        <dbReference type="Pfam" id="PF00593"/>
    </source>
</evidence>
<dbReference type="SUPFAM" id="SSF56935">
    <property type="entry name" value="Porins"/>
    <property type="match status" value="1"/>
</dbReference>
<dbReference type="InterPro" id="IPR010917">
    <property type="entry name" value="TonB_rcpt_CS"/>
</dbReference>
<organism evidence="16 17">
    <name type="scientific">Novosphingobium lindaniclasticum LE124</name>
    <dbReference type="NCBI Taxonomy" id="1096930"/>
    <lineage>
        <taxon>Bacteria</taxon>
        <taxon>Pseudomonadati</taxon>
        <taxon>Pseudomonadota</taxon>
        <taxon>Alphaproteobacteria</taxon>
        <taxon>Sphingomonadales</taxon>
        <taxon>Sphingomonadaceae</taxon>
        <taxon>Novosphingobium</taxon>
    </lineage>
</organism>
<keyword evidence="7 12" id="KW-0798">TonB box</keyword>
<reference evidence="16 17" key="1">
    <citation type="journal article" date="2013" name="Genome Announc.">
        <title>Genome Sequence of Novosphingobium lindaniclasticum LE124T, Isolated from a Hexachlorocyclohexane Dumpsite.</title>
        <authorList>
            <person name="Saxena A."/>
            <person name="Nayyar N."/>
            <person name="Sangwan N."/>
            <person name="Kumari R."/>
            <person name="Khurana J.P."/>
            <person name="Lal R."/>
        </authorList>
    </citation>
    <scope>NUCLEOTIDE SEQUENCE [LARGE SCALE GENOMIC DNA]</scope>
    <source>
        <strain evidence="16 17">LE124</strain>
    </source>
</reference>
<dbReference type="PROSITE" id="PS01156">
    <property type="entry name" value="TONB_DEPENDENT_REC_2"/>
    <property type="match status" value="1"/>
</dbReference>
<dbReference type="InterPro" id="IPR037066">
    <property type="entry name" value="Plug_dom_sf"/>
</dbReference>
<evidence type="ECO:0000256" key="13">
    <source>
        <dbReference type="SAM" id="SignalP"/>
    </source>
</evidence>
<gene>
    <name evidence="16" type="ORF">L284_08720</name>
</gene>
<evidence type="ECO:0000256" key="11">
    <source>
        <dbReference type="PROSITE-ProRule" id="PRU10144"/>
    </source>
</evidence>
<protein>
    <recommendedName>
        <fullName evidence="18">TonB-denpendent receptor</fullName>
    </recommendedName>
</protein>
<dbReference type="PROSITE" id="PS52016">
    <property type="entry name" value="TONB_DEPENDENT_REC_3"/>
    <property type="match status" value="1"/>
</dbReference>
<accession>T0J571</accession>
<comment type="similarity">
    <text evidence="10 12">Belongs to the TonB-dependent receptor family.</text>
</comment>
<dbReference type="CDD" id="cd01347">
    <property type="entry name" value="ligand_gated_channel"/>
    <property type="match status" value="1"/>
</dbReference>
<dbReference type="Gene3D" id="2.40.170.20">
    <property type="entry name" value="TonB-dependent receptor, beta-barrel domain"/>
    <property type="match status" value="1"/>
</dbReference>
<evidence type="ECO:0000256" key="1">
    <source>
        <dbReference type="ARBA" id="ARBA00004571"/>
    </source>
</evidence>
<keyword evidence="17" id="KW-1185">Reference proteome</keyword>
<dbReference type="PANTHER" id="PTHR30069">
    <property type="entry name" value="TONB-DEPENDENT OUTER MEMBRANE RECEPTOR"/>
    <property type="match status" value="1"/>
</dbReference>
<evidence type="ECO:0008006" key="18">
    <source>
        <dbReference type="Google" id="ProtNLM"/>
    </source>
</evidence>
<sequence>MKRLVIAAVLPLVVVQAAQAAEQDDVATIRGGRRAAVSGQEIVVTATRGEQEIAQAPASMSVVTGPELRRRPVQDLAEALKNEPGVTINGVGMTRRGISIRGMSNEHLLTLVDGRRITDSAANMAHVDFDLGWVPTIAIDRIEVVRGPLSALYGSEALAGVVNVISRRPEQRLEASALALQGVRDGEGGDTSQLSALVGGPIVEDKLGIVAWGEYRRRGRTTSHVDPLQSELEAREALSGSAIAWWKPAPGHRIEIGQAVSEDDRARDTVTTGTAPVYYEYQDHINRAQTHGSYSGSFGWGEVQARAYRSVLKRRNERDQDQTPTQPTRGVDFVADARVTVNAFTGNRLTLGAEHRNEYLRDSTINTAGEDSVNHDALFVQDEWAFGDIANLTVGSRFDHHPAYGWQTSPRAYLVLKPLEGLVLRGGVGKAFKAPSLKQLSLGYITVAAGGRFTITGNPDLKPETNTAYELGAAYYGQGWHLGATLFQNDLHGLVQTICVENCGIRGRERRAYVNVDKARIRGVELNGAWTPVESFSLSASYTYVDPQDLSNDQELAERPSHSAKWQVAWDFLPGSTASLRGRYIGRQTIYQSTVPVRLSGYDLWSMDVSHALNERLTVKAGVDNMFKKRLAETSALYTYAEPGRVFFVGLGAQF</sequence>
<keyword evidence="2 10" id="KW-0813">Transport</keyword>
<dbReference type="GO" id="GO:0009279">
    <property type="term" value="C:cell outer membrane"/>
    <property type="evidence" value="ECO:0007669"/>
    <property type="project" value="UniProtKB-SubCell"/>
</dbReference>
<keyword evidence="6" id="KW-0406">Ion transport</keyword>
<keyword evidence="8 10" id="KW-0472">Membrane</keyword>
<evidence type="ECO:0000259" key="15">
    <source>
        <dbReference type="Pfam" id="PF07715"/>
    </source>
</evidence>
<feature type="signal peptide" evidence="13">
    <location>
        <begin position="1"/>
        <end position="20"/>
    </location>
</feature>